<dbReference type="GO" id="GO:0005886">
    <property type="term" value="C:plasma membrane"/>
    <property type="evidence" value="ECO:0007669"/>
    <property type="project" value="TreeGrafter"/>
</dbReference>
<proteinExistence type="predicted"/>
<name>A0A9Q0KTH9_9MAGN</name>
<dbReference type="InterPro" id="IPR011009">
    <property type="entry name" value="Kinase-like_dom_sf"/>
</dbReference>
<gene>
    <name evidence="1" type="ORF">NE237_001536</name>
</gene>
<dbReference type="GO" id="GO:0004714">
    <property type="term" value="F:transmembrane receptor protein tyrosine kinase activity"/>
    <property type="evidence" value="ECO:0007669"/>
    <property type="project" value="InterPro"/>
</dbReference>
<dbReference type="GO" id="GO:0009506">
    <property type="term" value="C:plasmodesma"/>
    <property type="evidence" value="ECO:0007669"/>
    <property type="project" value="TreeGrafter"/>
</dbReference>
<dbReference type="PANTHER" id="PTHR27003:SF454">
    <property type="entry name" value="OS04G0619600 PROTEIN"/>
    <property type="match status" value="1"/>
</dbReference>
<protein>
    <submittedName>
        <fullName evidence="1">Uncharacterized protein</fullName>
    </submittedName>
</protein>
<dbReference type="OrthoDB" id="4062651at2759"/>
<accession>A0A9Q0KTH9</accession>
<evidence type="ECO:0000313" key="1">
    <source>
        <dbReference type="EMBL" id="KAJ4976430.1"/>
    </source>
</evidence>
<dbReference type="InterPro" id="IPR045272">
    <property type="entry name" value="ANXUR1/2-like"/>
</dbReference>
<comment type="caution">
    <text evidence="1">The sequence shown here is derived from an EMBL/GenBank/DDBJ whole genome shotgun (WGS) entry which is preliminary data.</text>
</comment>
<dbReference type="EMBL" id="JAMYWD010000003">
    <property type="protein sequence ID" value="KAJ4976430.1"/>
    <property type="molecule type" value="Genomic_DNA"/>
</dbReference>
<dbReference type="AlphaFoldDB" id="A0A9Q0KTH9"/>
<sequence>MYFVRVGVLGKRFTITEIQAATENFDLSLVIGVCGFGKAYKGEINDGILAAIKLVYPQFEQGLVKFEIKIELLSKLRHGHWFPGSSRNNEMILVHEYMVLTPKNNYLNYRDCFLASKVPLDLIPAHKSELKYIKFSSRISPPEDLVSLRAVVLSIAKENVFGISLTMGSQNDPKILGAF</sequence>
<dbReference type="PANTHER" id="PTHR27003">
    <property type="entry name" value="OS07G0166700 PROTEIN"/>
    <property type="match status" value="1"/>
</dbReference>
<dbReference type="Proteomes" id="UP001141806">
    <property type="component" value="Unassembled WGS sequence"/>
</dbReference>
<evidence type="ECO:0000313" key="2">
    <source>
        <dbReference type="Proteomes" id="UP001141806"/>
    </source>
</evidence>
<dbReference type="SUPFAM" id="SSF56112">
    <property type="entry name" value="Protein kinase-like (PK-like)"/>
    <property type="match status" value="1"/>
</dbReference>
<dbReference type="Gene3D" id="3.30.200.20">
    <property type="entry name" value="Phosphorylase Kinase, domain 1"/>
    <property type="match status" value="1"/>
</dbReference>
<reference evidence="1" key="1">
    <citation type="journal article" date="2023" name="Plant J.">
        <title>The genome of the king protea, Protea cynaroides.</title>
        <authorList>
            <person name="Chang J."/>
            <person name="Duong T.A."/>
            <person name="Schoeman C."/>
            <person name="Ma X."/>
            <person name="Roodt D."/>
            <person name="Barker N."/>
            <person name="Li Z."/>
            <person name="Van de Peer Y."/>
            <person name="Mizrachi E."/>
        </authorList>
    </citation>
    <scope>NUCLEOTIDE SEQUENCE</scope>
    <source>
        <tissue evidence="1">Young leaves</tissue>
    </source>
</reference>
<organism evidence="1 2">
    <name type="scientific">Protea cynaroides</name>
    <dbReference type="NCBI Taxonomy" id="273540"/>
    <lineage>
        <taxon>Eukaryota</taxon>
        <taxon>Viridiplantae</taxon>
        <taxon>Streptophyta</taxon>
        <taxon>Embryophyta</taxon>
        <taxon>Tracheophyta</taxon>
        <taxon>Spermatophyta</taxon>
        <taxon>Magnoliopsida</taxon>
        <taxon>Proteales</taxon>
        <taxon>Proteaceae</taxon>
        <taxon>Protea</taxon>
    </lineage>
</organism>
<keyword evidence="2" id="KW-1185">Reference proteome</keyword>